<dbReference type="AlphaFoldDB" id="A0AAV4EJA7"/>
<protein>
    <recommendedName>
        <fullName evidence="4">Transmembrane protein</fullName>
    </recommendedName>
</protein>
<comment type="caution">
    <text evidence="2">The sequence shown here is derived from an EMBL/GenBank/DDBJ whole genome shotgun (WGS) entry which is preliminary data.</text>
</comment>
<keyword evidence="1" id="KW-0472">Membrane</keyword>
<dbReference type="EMBL" id="BMAT01007266">
    <property type="protein sequence ID" value="GFR61208.1"/>
    <property type="molecule type" value="Genomic_DNA"/>
</dbReference>
<keyword evidence="1" id="KW-0812">Transmembrane</keyword>
<evidence type="ECO:0000313" key="3">
    <source>
        <dbReference type="Proteomes" id="UP000762676"/>
    </source>
</evidence>
<evidence type="ECO:0000313" key="2">
    <source>
        <dbReference type="EMBL" id="GFR61208.1"/>
    </source>
</evidence>
<sequence>MASKLDRIDHVLRETSPLSSKQVFNRLFLLPLLLVLALLVLVLLISLQHNKEIRFRNSTTNDGPTKRKLTKRSADTLILQLVFNKVERVIFWPRLLLRKLKRET</sequence>
<keyword evidence="1" id="KW-1133">Transmembrane helix</keyword>
<gene>
    <name evidence="2" type="ORF">ElyMa_003550700</name>
</gene>
<accession>A0AAV4EJA7</accession>
<evidence type="ECO:0000256" key="1">
    <source>
        <dbReference type="SAM" id="Phobius"/>
    </source>
</evidence>
<name>A0AAV4EJA7_9GAST</name>
<keyword evidence="3" id="KW-1185">Reference proteome</keyword>
<evidence type="ECO:0008006" key="4">
    <source>
        <dbReference type="Google" id="ProtNLM"/>
    </source>
</evidence>
<organism evidence="2 3">
    <name type="scientific">Elysia marginata</name>
    <dbReference type="NCBI Taxonomy" id="1093978"/>
    <lineage>
        <taxon>Eukaryota</taxon>
        <taxon>Metazoa</taxon>
        <taxon>Spiralia</taxon>
        <taxon>Lophotrochozoa</taxon>
        <taxon>Mollusca</taxon>
        <taxon>Gastropoda</taxon>
        <taxon>Heterobranchia</taxon>
        <taxon>Euthyneura</taxon>
        <taxon>Panpulmonata</taxon>
        <taxon>Sacoglossa</taxon>
        <taxon>Placobranchoidea</taxon>
        <taxon>Plakobranchidae</taxon>
        <taxon>Elysia</taxon>
    </lineage>
</organism>
<reference evidence="2 3" key="1">
    <citation type="journal article" date="2021" name="Elife">
        <title>Chloroplast acquisition without the gene transfer in kleptoplastic sea slugs, Plakobranchus ocellatus.</title>
        <authorList>
            <person name="Maeda T."/>
            <person name="Takahashi S."/>
            <person name="Yoshida T."/>
            <person name="Shimamura S."/>
            <person name="Takaki Y."/>
            <person name="Nagai Y."/>
            <person name="Toyoda A."/>
            <person name="Suzuki Y."/>
            <person name="Arimoto A."/>
            <person name="Ishii H."/>
            <person name="Satoh N."/>
            <person name="Nishiyama T."/>
            <person name="Hasebe M."/>
            <person name="Maruyama T."/>
            <person name="Minagawa J."/>
            <person name="Obokata J."/>
            <person name="Shigenobu S."/>
        </authorList>
    </citation>
    <scope>NUCLEOTIDE SEQUENCE [LARGE SCALE GENOMIC DNA]</scope>
</reference>
<dbReference type="Proteomes" id="UP000762676">
    <property type="component" value="Unassembled WGS sequence"/>
</dbReference>
<proteinExistence type="predicted"/>
<feature type="transmembrane region" description="Helical" evidence="1">
    <location>
        <begin position="27"/>
        <end position="47"/>
    </location>
</feature>